<gene>
    <name evidence="8" type="primary">LOC122134307</name>
</gene>
<dbReference type="GO" id="GO:0097711">
    <property type="term" value="P:ciliary basal body-plasma membrane docking"/>
    <property type="evidence" value="ECO:0007669"/>
    <property type="project" value="TreeGrafter"/>
</dbReference>
<dbReference type="GO" id="GO:0034451">
    <property type="term" value="C:centriolar satellite"/>
    <property type="evidence" value="ECO:0007669"/>
    <property type="project" value="TreeGrafter"/>
</dbReference>
<dbReference type="Proteomes" id="UP001155660">
    <property type="component" value="Chromosome B25"/>
</dbReference>
<dbReference type="GO" id="GO:1905349">
    <property type="term" value="P:ciliary transition zone assembly"/>
    <property type="evidence" value="ECO:0007669"/>
    <property type="project" value="TreeGrafter"/>
</dbReference>
<keyword evidence="4" id="KW-0970">Cilium biogenesis/degradation</keyword>
<protein>
    <submittedName>
        <fullName evidence="8">Centrosomal protein of 290 kDa-like</fullName>
    </submittedName>
</protein>
<dbReference type="KEGG" id="ccar:122134307"/>
<dbReference type="OrthoDB" id="6351660at2759"/>
<accession>A0A9Q9XX35</accession>
<proteinExistence type="predicted"/>
<evidence type="ECO:0000256" key="4">
    <source>
        <dbReference type="ARBA" id="ARBA00022794"/>
    </source>
</evidence>
<evidence type="ECO:0000256" key="7">
    <source>
        <dbReference type="ARBA" id="ARBA00023273"/>
    </source>
</evidence>
<dbReference type="PANTHER" id="PTHR18879:SF20">
    <property type="entry name" value="CENTROSOMAL PROTEIN OF 290 KDA"/>
    <property type="match status" value="1"/>
</dbReference>
<keyword evidence="3" id="KW-0963">Cytoplasm</keyword>
<comment type="subcellular location">
    <subcellularLocation>
        <location evidence="1">Cytoplasm</location>
        <location evidence="1">Cytoskeleton</location>
        <location evidence="1">Cilium basal body</location>
    </subcellularLocation>
    <subcellularLocation>
        <location evidence="2">Cytoplasm</location>
        <location evidence="2">Cytoskeleton</location>
        <location evidence="2">Microtubule organizing center</location>
        <location evidence="2">Centrosome</location>
    </subcellularLocation>
</comment>
<evidence type="ECO:0000256" key="6">
    <source>
        <dbReference type="ARBA" id="ARBA00023212"/>
    </source>
</evidence>
<evidence type="ECO:0000313" key="8">
    <source>
        <dbReference type="RefSeq" id="XP_042609215.1"/>
    </source>
</evidence>
<dbReference type="InterPro" id="IPR026201">
    <property type="entry name" value="Cep290"/>
</dbReference>
<dbReference type="GeneID" id="122134307"/>
<evidence type="ECO:0000256" key="5">
    <source>
        <dbReference type="ARBA" id="ARBA00023054"/>
    </source>
</evidence>
<keyword evidence="5" id="KW-0175">Coiled coil</keyword>
<dbReference type="PANTHER" id="PTHR18879">
    <property type="entry name" value="CENTROSOMAL PROTEIN OF 290 KDA"/>
    <property type="match status" value="1"/>
</dbReference>
<dbReference type="GO" id="GO:0043010">
    <property type="term" value="P:camera-type eye development"/>
    <property type="evidence" value="ECO:0007669"/>
    <property type="project" value="TreeGrafter"/>
</dbReference>
<dbReference type="AlphaFoldDB" id="A0A9Q9XX35"/>
<evidence type="ECO:0000256" key="1">
    <source>
        <dbReference type="ARBA" id="ARBA00004120"/>
    </source>
</evidence>
<keyword evidence="6" id="KW-0206">Cytoskeleton</keyword>
<organism evidence="8">
    <name type="scientific">Cyprinus carpio</name>
    <name type="common">Common carp</name>
    <dbReference type="NCBI Taxonomy" id="7962"/>
    <lineage>
        <taxon>Eukaryota</taxon>
        <taxon>Metazoa</taxon>
        <taxon>Chordata</taxon>
        <taxon>Craniata</taxon>
        <taxon>Vertebrata</taxon>
        <taxon>Euteleostomi</taxon>
        <taxon>Actinopterygii</taxon>
        <taxon>Neopterygii</taxon>
        <taxon>Teleostei</taxon>
        <taxon>Ostariophysi</taxon>
        <taxon>Cypriniformes</taxon>
        <taxon>Cyprinidae</taxon>
        <taxon>Cyprininae</taxon>
        <taxon>Cyprinus</taxon>
    </lineage>
</organism>
<dbReference type="GO" id="GO:0001822">
    <property type="term" value="P:kidney development"/>
    <property type="evidence" value="ECO:0007669"/>
    <property type="project" value="TreeGrafter"/>
</dbReference>
<dbReference type="GO" id="GO:1905515">
    <property type="term" value="P:non-motile cilium assembly"/>
    <property type="evidence" value="ECO:0007669"/>
    <property type="project" value="TreeGrafter"/>
</dbReference>
<keyword evidence="7" id="KW-0966">Cell projection</keyword>
<evidence type="ECO:0000256" key="3">
    <source>
        <dbReference type="ARBA" id="ARBA00022490"/>
    </source>
</evidence>
<name>A0A9Q9XX35_CYPCA</name>
<reference evidence="8" key="1">
    <citation type="submission" date="2025-08" db="UniProtKB">
        <authorList>
            <consortium name="RefSeq"/>
        </authorList>
    </citation>
    <scope>IDENTIFICATION</scope>
    <source>
        <tissue evidence="8">Muscle</tissue>
    </source>
</reference>
<sequence length="77" mass="9047">MIRHLRDKHRADQMDSNKSNIIALRQAVQERDNQIKMLSEQAEQYTTEMQKNAVLIEELKKPVKKDKGDGWFGSCHH</sequence>
<dbReference type="RefSeq" id="XP_042609215.1">
    <property type="nucleotide sequence ID" value="XM_042753281.1"/>
</dbReference>
<evidence type="ECO:0000256" key="2">
    <source>
        <dbReference type="ARBA" id="ARBA00004300"/>
    </source>
</evidence>
<dbReference type="GO" id="GO:0035869">
    <property type="term" value="C:ciliary transition zone"/>
    <property type="evidence" value="ECO:0007669"/>
    <property type="project" value="TreeGrafter"/>
</dbReference>